<evidence type="ECO:0008006" key="5">
    <source>
        <dbReference type="Google" id="ProtNLM"/>
    </source>
</evidence>
<name>A0A9P0CH15_9CUCU</name>
<proteinExistence type="predicted"/>
<dbReference type="AlphaFoldDB" id="A0A9P0CH15"/>
<organism evidence="3 4">
    <name type="scientific">Psylliodes chrysocephalus</name>
    <dbReference type="NCBI Taxonomy" id="3402493"/>
    <lineage>
        <taxon>Eukaryota</taxon>
        <taxon>Metazoa</taxon>
        <taxon>Ecdysozoa</taxon>
        <taxon>Arthropoda</taxon>
        <taxon>Hexapoda</taxon>
        <taxon>Insecta</taxon>
        <taxon>Pterygota</taxon>
        <taxon>Neoptera</taxon>
        <taxon>Endopterygota</taxon>
        <taxon>Coleoptera</taxon>
        <taxon>Polyphaga</taxon>
        <taxon>Cucujiformia</taxon>
        <taxon>Chrysomeloidea</taxon>
        <taxon>Chrysomelidae</taxon>
        <taxon>Galerucinae</taxon>
        <taxon>Alticini</taxon>
        <taxon>Psylliodes</taxon>
    </lineage>
</organism>
<dbReference type="PANTHER" id="PTHR44675:SF1">
    <property type="entry name" value="P21-ACTIVATED PROTEIN KINASE-INTERACTING PROTEIN 1"/>
    <property type="match status" value="1"/>
</dbReference>
<dbReference type="PANTHER" id="PTHR44675">
    <property type="entry name" value="PAK1 INTERACTING PROTEIN 1"/>
    <property type="match status" value="1"/>
</dbReference>
<dbReference type="Pfam" id="PF00400">
    <property type="entry name" value="WD40"/>
    <property type="match status" value="3"/>
</dbReference>
<dbReference type="InterPro" id="IPR015943">
    <property type="entry name" value="WD40/YVTN_repeat-like_dom_sf"/>
</dbReference>
<evidence type="ECO:0000313" key="4">
    <source>
        <dbReference type="Proteomes" id="UP001153636"/>
    </source>
</evidence>
<feature type="repeat" description="WD" evidence="2">
    <location>
        <begin position="124"/>
        <end position="158"/>
    </location>
</feature>
<dbReference type="SMART" id="SM00320">
    <property type="entry name" value="WD40"/>
    <property type="match status" value="5"/>
</dbReference>
<dbReference type="InterPro" id="IPR036322">
    <property type="entry name" value="WD40_repeat_dom_sf"/>
</dbReference>
<evidence type="ECO:0000256" key="1">
    <source>
        <dbReference type="ARBA" id="ARBA00045213"/>
    </source>
</evidence>
<dbReference type="InterPro" id="IPR051959">
    <property type="entry name" value="PAK1-Kinase_Regulator"/>
</dbReference>
<evidence type="ECO:0000313" key="3">
    <source>
        <dbReference type="EMBL" id="CAH1099745.1"/>
    </source>
</evidence>
<reference evidence="3" key="1">
    <citation type="submission" date="2022-01" db="EMBL/GenBank/DDBJ databases">
        <authorList>
            <person name="King R."/>
        </authorList>
    </citation>
    <scope>NUCLEOTIDE SEQUENCE</scope>
</reference>
<dbReference type="Gene3D" id="2.130.10.10">
    <property type="entry name" value="YVTN repeat-like/Quinoprotein amine dehydrogenase"/>
    <property type="match status" value="2"/>
</dbReference>
<gene>
    <name evidence="3" type="ORF">PSYICH_LOCUS1110</name>
</gene>
<dbReference type="OrthoDB" id="308449at2759"/>
<protein>
    <recommendedName>
        <fullName evidence="5">P21-activated protein kinase-interacting protein 1-like</fullName>
    </recommendedName>
</protein>
<dbReference type="SUPFAM" id="SSF50978">
    <property type="entry name" value="WD40 repeat-like"/>
    <property type="match status" value="1"/>
</dbReference>
<feature type="repeat" description="WD" evidence="2">
    <location>
        <begin position="73"/>
        <end position="103"/>
    </location>
</feature>
<keyword evidence="4" id="KW-1185">Reference proteome</keyword>
<dbReference type="EMBL" id="OV651813">
    <property type="protein sequence ID" value="CAH1099745.1"/>
    <property type="molecule type" value="Genomic_DNA"/>
</dbReference>
<evidence type="ECO:0000256" key="2">
    <source>
        <dbReference type="PROSITE-ProRule" id="PRU00221"/>
    </source>
</evidence>
<comment type="function">
    <text evidence="1">Negatively regulates the PAK1 kinase. PAK1 is a member of the PAK kinase family, which has been shown to play a positive role in the regulation of signaling pathways involving MAPK8 and RELA. PAK1 exists as an inactive homodimer, which is activated by binding of small GTPases such as CDC42 to an N-terminal regulatory domain. PAK1IP1 also binds to the N-terminus of PAK1, and inhibits the specific activation of PAK1 by CDC42. May be involved in ribosomal large subunit assembly.</text>
</comment>
<sequence length="366" mass="41494">MKTFEIIAGTYEEFLLGYDFFNSERRLAQSFASHDHTASVRCLTTSSHYVASGAADDRIIIYDFKLRKEHFMLSHHKSTINCLEFTPNHSHLVSGSQDGLLSITRVGNWQVEKLWDKAHKGFQIIDLAIHPSGKLALTLGDDGALRTWNLVKGRQAYAINLKSKSKDAKSLFKICWADDGVRFLLFGGKYTEIWSIEIGGILQVIEHDVKVSSCIWYSDKKLLVGYENGNLCTVKLSSLKKLVYQAHKDRIKVLTKYDEWIVSGSSSGEIKVYNKELEEICKINSGCRLTSLIIIPPIAVKKEEQNEEVNKSAISIEDDSEVEEVQPIKKRKKKQLKINENVPSSETLIKNKASKKKRKIKLTEIS</sequence>
<dbReference type="Proteomes" id="UP001153636">
    <property type="component" value="Chromosome 1"/>
</dbReference>
<dbReference type="InterPro" id="IPR001680">
    <property type="entry name" value="WD40_rpt"/>
</dbReference>
<accession>A0A9P0CH15</accession>
<keyword evidence="2" id="KW-0853">WD repeat</keyword>
<dbReference type="PROSITE" id="PS50082">
    <property type="entry name" value="WD_REPEATS_2"/>
    <property type="match status" value="2"/>
</dbReference>